<dbReference type="InterPro" id="IPR007383">
    <property type="entry name" value="DUF445"/>
</dbReference>
<dbReference type="EMBL" id="JACOQL010000006">
    <property type="protein sequence ID" value="MBC9248434.1"/>
    <property type="molecule type" value="Genomic_DNA"/>
</dbReference>
<feature type="transmembrane region" description="Helical" evidence="1">
    <location>
        <begin position="395"/>
        <end position="415"/>
    </location>
</feature>
<accession>A0A926GJH7</accession>
<comment type="caution">
    <text evidence="2">The sequence shown here is derived from an EMBL/GenBank/DDBJ whole genome shotgun (WGS) entry which is preliminary data.</text>
</comment>
<gene>
    <name evidence="2" type="ORF">H4P12_17355</name>
</gene>
<name>A0A926GJH7_9RHOB</name>
<dbReference type="Pfam" id="PF04286">
    <property type="entry name" value="DUF445"/>
    <property type="match status" value="1"/>
</dbReference>
<evidence type="ECO:0000256" key="1">
    <source>
        <dbReference type="SAM" id="Phobius"/>
    </source>
</evidence>
<dbReference type="AlphaFoldDB" id="A0A926GJH7"/>
<dbReference type="GO" id="GO:0005886">
    <property type="term" value="C:plasma membrane"/>
    <property type="evidence" value="ECO:0007669"/>
    <property type="project" value="TreeGrafter"/>
</dbReference>
<keyword evidence="1" id="KW-0472">Membrane</keyword>
<dbReference type="Proteomes" id="UP000608594">
    <property type="component" value="Unassembled WGS sequence"/>
</dbReference>
<dbReference type="PANTHER" id="PTHR38442:SF1">
    <property type="entry name" value="INNER MEMBRANE PROTEIN"/>
    <property type="match status" value="1"/>
</dbReference>
<evidence type="ECO:0000313" key="3">
    <source>
        <dbReference type="Proteomes" id="UP000608594"/>
    </source>
</evidence>
<dbReference type="PANTHER" id="PTHR38442">
    <property type="entry name" value="INNER MEMBRANE PROTEIN-RELATED"/>
    <property type="match status" value="1"/>
</dbReference>
<dbReference type="RefSeq" id="WP_187794896.1">
    <property type="nucleotide sequence ID" value="NZ_JACOQL010000006.1"/>
</dbReference>
<keyword evidence="3" id="KW-1185">Reference proteome</keyword>
<proteinExistence type="predicted"/>
<protein>
    <submittedName>
        <fullName evidence="2">DUF445 domain-containing protein</fullName>
    </submittedName>
</protein>
<sequence>MTAASLEPGDAPQMALRRTRSLASGVLGLMALIFVATHFLPDTGLTRLIQSMAEAGMIGGLADWFAVEALFRRPLGLPIPHTALLPRNQKRAARNVGQFFQTHFLEPASLQVRLIALRPGSYALEWLSAPENAALISHEVTRIMRHLLEQDPSPRALARSRRWLRAQAESDAHDPAIAAALARLVKEGMRSTALAEVLVLLQRAIDQNRDIAADLVQTQSRWWIASAVDRRLANAVVAGVLSLLDELQRQDSELRRDLEQAFSAMVDQLATDGTLTRAVGEGREVLIRSGALNAAALRLGAALRDRLETRLAEDPDTFAAPLAGMIRDLAIRSAADPAIRAALDARTAELAAQVIGDLRPAIADYVADVIAGWKPEELNARFEAEIGSDLHYIRINGAVLGALIGGALFALNAILT</sequence>
<feature type="transmembrane region" description="Helical" evidence="1">
    <location>
        <begin position="21"/>
        <end position="40"/>
    </location>
</feature>
<organism evidence="2 3">
    <name type="scientific">Paracoccus amoyensis</name>
    <dbReference type="NCBI Taxonomy" id="2760093"/>
    <lineage>
        <taxon>Bacteria</taxon>
        <taxon>Pseudomonadati</taxon>
        <taxon>Pseudomonadota</taxon>
        <taxon>Alphaproteobacteria</taxon>
        <taxon>Rhodobacterales</taxon>
        <taxon>Paracoccaceae</taxon>
        <taxon>Paracoccus</taxon>
    </lineage>
</organism>
<keyword evidence="1" id="KW-1133">Transmembrane helix</keyword>
<evidence type="ECO:0000313" key="2">
    <source>
        <dbReference type="EMBL" id="MBC9248434.1"/>
    </source>
</evidence>
<reference evidence="2" key="1">
    <citation type="submission" date="2020-08" db="EMBL/GenBank/DDBJ databases">
        <title>Paracoccus amoyensis sp. nov., isolated from the surface seawater at coast of Xiamen, Fujian.</title>
        <authorList>
            <person name="Lyu L."/>
        </authorList>
    </citation>
    <scope>NUCLEOTIDE SEQUENCE</scope>
    <source>
        <strain evidence="2">11-3</strain>
    </source>
</reference>
<keyword evidence="1" id="KW-0812">Transmembrane</keyword>